<organism evidence="15 16">
    <name type="scientific">Strongylocentrotus purpuratus</name>
    <name type="common">Purple sea urchin</name>
    <dbReference type="NCBI Taxonomy" id="7668"/>
    <lineage>
        <taxon>Eukaryota</taxon>
        <taxon>Metazoa</taxon>
        <taxon>Echinodermata</taxon>
        <taxon>Eleutherozoa</taxon>
        <taxon>Echinozoa</taxon>
        <taxon>Echinoidea</taxon>
        <taxon>Euechinoidea</taxon>
        <taxon>Echinacea</taxon>
        <taxon>Camarodonta</taxon>
        <taxon>Echinidea</taxon>
        <taxon>Strongylocentrotidae</taxon>
        <taxon>Strongylocentrotus</taxon>
    </lineage>
</organism>
<dbReference type="GO" id="GO:0032040">
    <property type="term" value="C:small-subunit processome"/>
    <property type="evidence" value="ECO:0000318"/>
    <property type="project" value="GO_Central"/>
</dbReference>
<dbReference type="FunCoup" id="A0A7M7N979">
    <property type="interactions" value="1839"/>
</dbReference>
<sequence length="1141" mass="129209">MDDEVGEGVEESSVANFGKRPPGIKNRLPSKKQKLNKAELYKPPTMTELASLKETEMLYNSSLFKLQMDELRMEVELKEKKKKGLLPILQSLEEILRKLPPMTIPDASELEGSLPKNVCLPMRWKKTQLKGEIKLRKPLEVKIIGSYLLGTCLNDPLTIDMAVQIPTECFQPKDYLNFRYHHKRALYCMYLVKHLKKKKDLVKSVSYGSLQGDHMTPVILLKLVGKNATVRLIPCLPETGFKEARFAPSKNNIRQQWYNQNSEEETFPPTPHYNFSILRDMSLERHLHHLYNASYDFPAFKDAVLLLKVWLHQRELDQICGGCNGFLISMVVAHLLDNGQVNKVMSGQQVVKNVLHFIVTTDWASKGVTMCKSSNSQTLPGLEEFHQHFPVVFVDPSGYLNLCADMTGTTYEHLKHEAKLGLDFLDDKRIDGFHCLFMTPVLFTRKFDHLFTITKLKQLRPSVKKFDLETQLMDRGGNYPRVVLPRVEEILRQALGDRIKLLASGLFHSAEWPVNSPSPKIEEQGPLTFGLLLNGGLASSVLDKGPAANTTEAKAFSEFWGKKSELRRFQDGSICEAVVWPGTSVAEKRLVCSHIVRHILHLHAGIKPESIAYTGGQLDPILQQPLLHPSSPGGDEEPAPRTGEEELLQISVAYTKLSRHLRELKDLPLMISSVQGTSPAIRHTEVYPPCAGWPSDRLRTAGPSVPVKIPSNDKQCPTWIPALRVVCHLESSGKWPDDLEAIHHIKTAFHLKMADMLHKQCKLVTVATASHILAIVDGFVFQVSVAHRREIVLLKEVITKEGLSMLRDNERSKVLERETGHLPHLTSLLHGVHQHHGAFGPTVRLAKRWVASHLLADHMTSECIELLVAYLFLHPEPFTSPVSPQTGILHFLNLLCQHDWESTPLFINFNNDLTASDYDEIRQQFTNNRSHLPVMFLATPTDRQTSLWTQDKPTPMVIKDYIFQRLIELARESFTVLQQQLSGPISAEVDFKQIFRPPLDPYDVVIHLRAKLLPRRHQAVDADPTTESLLTLKPTLDAKHLPVVDFDPVQCYLVELREAFEDLALFFHDTYGGDIITVVWKRPAFKPQPFKPLQAQARIPSTSSSKVPLVIPNIEGIIQDFQTMGRGLVTSIEVRTENWNI</sequence>
<dbReference type="KEGG" id="spu:577631"/>
<dbReference type="GO" id="GO:0034456">
    <property type="term" value="C:UTP-C complex"/>
    <property type="evidence" value="ECO:0000318"/>
    <property type="project" value="GO_Central"/>
</dbReference>
<evidence type="ECO:0000256" key="1">
    <source>
        <dbReference type="ARBA" id="ARBA00004604"/>
    </source>
</evidence>
<dbReference type="PANTHER" id="PTHR17972:SF0">
    <property type="entry name" value="NUCLEOLAR PROTEIN 6"/>
    <property type="match status" value="1"/>
</dbReference>
<feature type="domain" description="Nrap protein" evidence="11">
    <location>
        <begin position="444"/>
        <end position="604"/>
    </location>
</feature>
<dbReference type="Pfam" id="PF17403">
    <property type="entry name" value="Nrap_D2"/>
    <property type="match status" value="1"/>
</dbReference>
<dbReference type="InterPro" id="IPR035367">
    <property type="entry name" value="Nrap_D2"/>
</dbReference>
<dbReference type="Gene3D" id="1.10.1410.10">
    <property type="match status" value="2"/>
</dbReference>
<dbReference type="Gene3D" id="3.30.70.3030">
    <property type="match status" value="1"/>
</dbReference>
<evidence type="ECO:0000256" key="8">
    <source>
        <dbReference type="SAM" id="MobiDB-lite"/>
    </source>
</evidence>
<dbReference type="OMA" id="NPHGGKE"/>
<evidence type="ECO:0000313" key="16">
    <source>
        <dbReference type="Proteomes" id="UP000007110"/>
    </source>
</evidence>
<feature type="domain" description="Nrap protein" evidence="10">
    <location>
        <begin position="299"/>
        <end position="439"/>
    </location>
</feature>
<dbReference type="GO" id="GO:0006409">
    <property type="term" value="P:tRNA export from nucleus"/>
    <property type="evidence" value="ECO:0000318"/>
    <property type="project" value="GO_Central"/>
</dbReference>
<dbReference type="GeneID" id="577631"/>
<evidence type="ECO:0000259" key="12">
    <source>
        <dbReference type="Pfam" id="PF17405"/>
    </source>
</evidence>
<evidence type="ECO:0000256" key="7">
    <source>
        <dbReference type="RuleBase" id="RU364032"/>
    </source>
</evidence>
<dbReference type="RefSeq" id="XP_030832243.1">
    <property type="nucleotide sequence ID" value="XM_030976383.1"/>
</dbReference>
<comment type="similarity">
    <text evidence="2 7">Belongs to the NRAP family.</text>
</comment>
<feature type="domain" description="Nrap protein" evidence="13">
    <location>
        <begin position="837"/>
        <end position="997"/>
    </location>
</feature>
<dbReference type="AlphaFoldDB" id="A0A7M7N979"/>
<dbReference type="InterPro" id="IPR035082">
    <property type="entry name" value="Nrap_D1"/>
</dbReference>
<evidence type="ECO:0000259" key="11">
    <source>
        <dbReference type="Pfam" id="PF17404"/>
    </source>
</evidence>
<evidence type="ECO:0000313" key="15">
    <source>
        <dbReference type="EnsemblMetazoa" id="XP_030832243"/>
    </source>
</evidence>
<dbReference type="PANTHER" id="PTHR17972">
    <property type="entry name" value="NUCLEOLAR RNA-ASSOCIATED PROTEIN"/>
    <property type="match status" value="1"/>
</dbReference>
<evidence type="ECO:0000259" key="9">
    <source>
        <dbReference type="Pfam" id="PF03813"/>
    </source>
</evidence>
<feature type="region of interest" description="Disordered" evidence="8">
    <location>
        <begin position="623"/>
        <end position="643"/>
    </location>
</feature>
<dbReference type="Pfam" id="PF17404">
    <property type="entry name" value="Nrap_D3"/>
    <property type="match status" value="1"/>
</dbReference>
<proteinExistence type="inferred from homology"/>
<dbReference type="Pfam" id="PF17406">
    <property type="entry name" value="Nrap_D5"/>
    <property type="match status" value="1"/>
</dbReference>
<feature type="domain" description="Nrap protein" evidence="14">
    <location>
        <begin position="999"/>
        <end position="1132"/>
    </location>
</feature>
<evidence type="ECO:0000259" key="13">
    <source>
        <dbReference type="Pfam" id="PF17406"/>
    </source>
</evidence>
<dbReference type="Pfam" id="PF03813">
    <property type="entry name" value="Nrap"/>
    <property type="match status" value="1"/>
</dbReference>
<reference evidence="16" key="1">
    <citation type="submission" date="2015-02" db="EMBL/GenBank/DDBJ databases">
        <title>Genome sequencing for Strongylocentrotus purpuratus.</title>
        <authorList>
            <person name="Murali S."/>
            <person name="Liu Y."/>
            <person name="Vee V."/>
            <person name="English A."/>
            <person name="Wang M."/>
            <person name="Skinner E."/>
            <person name="Han Y."/>
            <person name="Muzny D.M."/>
            <person name="Worley K.C."/>
            <person name="Gibbs R.A."/>
        </authorList>
    </citation>
    <scope>NUCLEOTIDE SEQUENCE</scope>
</reference>
<dbReference type="InParanoid" id="A0A7M7N979"/>
<feature type="domain" description="Nrap protein" evidence="9">
    <location>
        <begin position="159"/>
        <end position="294"/>
    </location>
</feature>
<keyword evidence="4 7" id="KW-0694">RNA-binding</keyword>
<comment type="subcellular location">
    <subcellularLocation>
        <location evidence="1 7">Nucleus</location>
        <location evidence="1 7">Nucleolus</location>
    </subcellularLocation>
</comment>
<dbReference type="GO" id="GO:0006364">
    <property type="term" value="P:rRNA processing"/>
    <property type="evidence" value="ECO:0000318"/>
    <property type="project" value="GO_Central"/>
</dbReference>
<dbReference type="InterPro" id="IPR035369">
    <property type="entry name" value="Nrap_D4"/>
</dbReference>
<feature type="region of interest" description="Disordered" evidence="8">
    <location>
        <begin position="1"/>
        <end position="38"/>
    </location>
</feature>
<evidence type="ECO:0000256" key="3">
    <source>
        <dbReference type="ARBA" id="ARBA00016437"/>
    </source>
</evidence>
<evidence type="ECO:0000259" key="10">
    <source>
        <dbReference type="Pfam" id="PF17403"/>
    </source>
</evidence>
<dbReference type="GO" id="GO:0032545">
    <property type="term" value="C:CURI complex"/>
    <property type="evidence" value="ECO:0000318"/>
    <property type="project" value="GO_Central"/>
</dbReference>
<evidence type="ECO:0000259" key="14">
    <source>
        <dbReference type="Pfam" id="PF17407"/>
    </source>
</evidence>
<feature type="compositionally biased region" description="Acidic residues" evidence="8">
    <location>
        <begin position="1"/>
        <end position="10"/>
    </location>
</feature>
<keyword evidence="16" id="KW-1185">Reference proteome</keyword>
<evidence type="ECO:0000256" key="5">
    <source>
        <dbReference type="ARBA" id="ARBA00023242"/>
    </source>
</evidence>
<evidence type="ECO:0000256" key="4">
    <source>
        <dbReference type="ARBA" id="ARBA00022884"/>
    </source>
</evidence>
<dbReference type="GO" id="GO:0003723">
    <property type="term" value="F:RNA binding"/>
    <property type="evidence" value="ECO:0007669"/>
    <property type="project" value="UniProtKB-KW"/>
</dbReference>
<reference evidence="15" key="2">
    <citation type="submission" date="2021-01" db="UniProtKB">
        <authorList>
            <consortium name="EnsemblMetazoa"/>
        </authorList>
    </citation>
    <scope>IDENTIFICATION</scope>
</reference>
<dbReference type="InterPro" id="IPR005554">
    <property type="entry name" value="NOL6/Upt22"/>
</dbReference>
<dbReference type="EnsemblMetazoa" id="XM_030976383">
    <property type="protein sequence ID" value="XP_030832243"/>
    <property type="gene ID" value="LOC577631"/>
</dbReference>
<dbReference type="Proteomes" id="UP000007110">
    <property type="component" value="Unassembled WGS sequence"/>
</dbReference>
<dbReference type="InterPro" id="IPR035368">
    <property type="entry name" value="Nrap_D3"/>
</dbReference>
<name>A0A7M7N979_STRPU</name>
<dbReference type="CTD" id="65083"/>
<dbReference type="Pfam" id="PF17405">
    <property type="entry name" value="Nrap_D4"/>
    <property type="match status" value="1"/>
</dbReference>
<dbReference type="Pfam" id="PF17407">
    <property type="entry name" value="Nrap_D6"/>
    <property type="match status" value="1"/>
</dbReference>
<accession>A0A7M7N979</accession>
<keyword evidence="5 7" id="KW-0539">Nucleus</keyword>
<protein>
    <recommendedName>
        <fullName evidence="3 7">Nucleolar protein 6</fullName>
    </recommendedName>
</protein>
<dbReference type="OrthoDB" id="10251401at2759"/>
<dbReference type="FunFam" id="1.10.1410.10:FF:000005">
    <property type="entry name" value="Nucleolar protein 6"/>
    <property type="match status" value="1"/>
</dbReference>
<dbReference type="InterPro" id="IPR035370">
    <property type="entry name" value="Nrap_D5"/>
</dbReference>
<feature type="domain" description="Nrap protein" evidence="12">
    <location>
        <begin position="640"/>
        <end position="834"/>
    </location>
</feature>
<dbReference type="InterPro" id="IPR035371">
    <property type="entry name" value="Nrap_D6"/>
</dbReference>
<comment type="function">
    <text evidence="6">Part of the small subunit (SSU) processome, first precursor of the small eukaryotic ribosomal subunit. During the assembly of the SSU processome in the nucleolus, many ribosome biogenesis factors, an RNA chaperone and ribosomal proteins associate with the nascent pre-rRNA and work in concert to generate RNA folding, modifications, rearrangements and cleavage as well as targeted degradation of pre-ribosomal RNA by the RNA exosome.</text>
</comment>
<evidence type="ECO:0000256" key="2">
    <source>
        <dbReference type="ARBA" id="ARBA00006674"/>
    </source>
</evidence>
<evidence type="ECO:0000256" key="6">
    <source>
        <dbReference type="ARBA" id="ARBA00035000"/>
    </source>
</evidence>